<evidence type="ECO:0000256" key="2">
    <source>
        <dbReference type="ARBA" id="ARBA00022768"/>
    </source>
</evidence>
<keyword evidence="4" id="KW-0342">GTP-binding</keyword>
<keyword evidence="2" id="KW-0251">Elongation factor</keyword>
<organism evidence="6 7">
    <name type="scientific">Mucilaginibacter pocheonensis</name>
    <dbReference type="NCBI Taxonomy" id="398050"/>
    <lineage>
        <taxon>Bacteria</taxon>
        <taxon>Pseudomonadati</taxon>
        <taxon>Bacteroidota</taxon>
        <taxon>Sphingobacteriia</taxon>
        <taxon>Sphingobacteriales</taxon>
        <taxon>Sphingobacteriaceae</taxon>
        <taxon>Mucilaginibacter</taxon>
    </lineage>
</organism>
<accession>A0ABU1TE38</accession>
<name>A0ABU1TE38_9SPHI</name>
<evidence type="ECO:0000313" key="7">
    <source>
        <dbReference type="Proteomes" id="UP001247620"/>
    </source>
</evidence>
<sequence>MNVESLIIVKAKIAMKATKDGGRQFGFKSGYRPDHAFELPADLKNLKTYIGDIQFNDQELIEPGETKVVTVRFLKSPGIEKYINIGQQWYINEAAKTLGFGEILEI</sequence>
<dbReference type="Proteomes" id="UP001247620">
    <property type="component" value="Unassembled WGS sequence"/>
</dbReference>
<dbReference type="InterPro" id="IPR009001">
    <property type="entry name" value="Transl_elong_EF1A/Init_IF2_C"/>
</dbReference>
<evidence type="ECO:0000256" key="1">
    <source>
        <dbReference type="ARBA" id="ARBA00022741"/>
    </source>
</evidence>
<evidence type="ECO:0000313" key="6">
    <source>
        <dbReference type="EMBL" id="MDR6943445.1"/>
    </source>
</evidence>
<dbReference type="Pfam" id="PF03143">
    <property type="entry name" value="GTP_EFTU_D3"/>
    <property type="match status" value="1"/>
</dbReference>
<dbReference type="SUPFAM" id="SSF50465">
    <property type="entry name" value="EF-Tu/eEF-1alpha/eIF2-gamma C-terminal domain"/>
    <property type="match status" value="1"/>
</dbReference>
<reference evidence="6 7" key="1">
    <citation type="submission" date="2023-07" db="EMBL/GenBank/DDBJ databases">
        <title>Sorghum-associated microbial communities from plants grown in Nebraska, USA.</title>
        <authorList>
            <person name="Schachtman D."/>
        </authorList>
    </citation>
    <scope>NUCLEOTIDE SEQUENCE [LARGE SCALE GENOMIC DNA]</scope>
    <source>
        <strain evidence="6 7">3262</strain>
    </source>
</reference>
<keyword evidence="1" id="KW-0547">Nucleotide-binding</keyword>
<comment type="caution">
    <text evidence="6">The sequence shown here is derived from an EMBL/GenBank/DDBJ whole genome shotgun (WGS) entry which is preliminary data.</text>
</comment>
<keyword evidence="7" id="KW-1185">Reference proteome</keyword>
<evidence type="ECO:0000256" key="3">
    <source>
        <dbReference type="ARBA" id="ARBA00022917"/>
    </source>
</evidence>
<dbReference type="RefSeq" id="WP_310097684.1">
    <property type="nucleotide sequence ID" value="NZ_JAVDUU010000003.1"/>
</dbReference>
<evidence type="ECO:0000259" key="5">
    <source>
        <dbReference type="Pfam" id="PF03143"/>
    </source>
</evidence>
<gene>
    <name evidence="6" type="ORF">J2W55_003298</name>
</gene>
<evidence type="ECO:0000256" key="4">
    <source>
        <dbReference type="ARBA" id="ARBA00023134"/>
    </source>
</evidence>
<protein>
    <submittedName>
        <fullName evidence="6">Translation elongation factor EF-Tu-like GTPase</fullName>
    </submittedName>
</protein>
<dbReference type="EMBL" id="JAVDUU010000003">
    <property type="protein sequence ID" value="MDR6943445.1"/>
    <property type="molecule type" value="Genomic_DNA"/>
</dbReference>
<proteinExistence type="predicted"/>
<feature type="domain" description="Translation elongation factor EFTu/EF1A C-terminal" evidence="5">
    <location>
        <begin position="9"/>
        <end position="106"/>
    </location>
</feature>
<dbReference type="InterPro" id="IPR004160">
    <property type="entry name" value="Transl_elong_EFTu/EF1A_C"/>
</dbReference>
<dbReference type="Gene3D" id="2.40.30.10">
    <property type="entry name" value="Translation factors"/>
    <property type="match status" value="1"/>
</dbReference>
<keyword evidence="3" id="KW-0648">Protein biosynthesis</keyword>